<protein>
    <submittedName>
        <fullName evidence="2">Methyltransferase domain-containing protein</fullName>
    </submittedName>
</protein>
<dbReference type="Gene3D" id="3.40.50.150">
    <property type="entry name" value="Vaccinia Virus protein VP39"/>
    <property type="match status" value="1"/>
</dbReference>
<evidence type="ECO:0000313" key="3">
    <source>
        <dbReference type="Proteomes" id="UP000236752"/>
    </source>
</evidence>
<dbReference type="OrthoDB" id="9777638at2"/>
<dbReference type="InterPro" id="IPR025714">
    <property type="entry name" value="Methyltranfer_dom"/>
</dbReference>
<name>A0A1H5YQH4_9RHOB</name>
<dbReference type="Pfam" id="PF13847">
    <property type="entry name" value="Methyltransf_31"/>
    <property type="match status" value="1"/>
</dbReference>
<dbReference type="GO" id="GO:0008168">
    <property type="term" value="F:methyltransferase activity"/>
    <property type="evidence" value="ECO:0007669"/>
    <property type="project" value="UniProtKB-KW"/>
</dbReference>
<feature type="domain" description="Methyltransferase" evidence="1">
    <location>
        <begin position="62"/>
        <end position="169"/>
    </location>
</feature>
<dbReference type="CDD" id="cd02440">
    <property type="entry name" value="AdoMet_MTases"/>
    <property type="match status" value="1"/>
</dbReference>
<sequence>MPKNNFQRFGHIRGITVTEANESQRQFWNDKPGANWVRFYRDLDIMHHSVLEKLLDCAAPEAGETVIDIGCGAGTSSFALAELVGSSGSVSGYDISEPLLTKAEERRAEKGVSNVSFHLADAQTAGFDGSADLIVSRFGVMFFDDPEAAFANLHSALRPGGRIVFITWAASEFNPWFSLARKIAVQHFGDLPDGDPDAPGPMSLRDIDRGVSFLKAGGFADPVGEAVDLTLDHPDGWPALRQLVPHIGPVGRFLRDCEVTQEQRAALFDDLDKAFSEFATDTGISVPARINVFSALA</sequence>
<dbReference type="GO" id="GO:0032259">
    <property type="term" value="P:methylation"/>
    <property type="evidence" value="ECO:0007669"/>
    <property type="project" value="UniProtKB-KW"/>
</dbReference>
<organism evidence="2 3">
    <name type="scientific">Thalassococcus halodurans</name>
    <dbReference type="NCBI Taxonomy" id="373675"/>
    <lineage>
        <taxon>Bacteria</taxon>
        <taxon>Pseudomonadati</taxon>
        <taxon>Pseudomonadota</taxon>
        <taxon>Alphaproteobacteria</taxon>
        <taxon>Rhodobacterales</taxon>
        <taxon>Roseobacteraceae</taxon>
        <taxon>Thalassococcus</taxon>
    </lineage>
</organism>
<gene>
    <name evidence="2" type="ORF">SAMN04488045_2211</name>
</gene>
<proteinExistence type="predicted"/>
<keyword evidence="3" id="KW-1185">Reference proteome</keyword>
<dbReference type="SUPFAM" id="SSF53335">
    <property type="entry name" value="S-adenosyl-L-methionine-dependent methyltransferases"/>
    <property type="match status" value="1"/>
</dbReference>
<evidence type="ECO:0000313" key="2">
    <source>
        <dbReference type="EMBL" id="SEG26353.1"/>
    </source>
</evidence>
<dbReference type="InterPro" id="IPR029063">
    <property type="entry name" value="SAM-dependent_MTases_sf"/>
</dbReference>
<evidence type="ECO:0000259" key="1">
    <source>
        <dbReference type="Pfam" id="PF13847"/>
    </source>
</evidence>
<dbReference type="EMBL" id="FNUZ01000003">
    <property type="protein sequence ID" value="SEG26353.1"/>
    <property type="molecule type" value="Genomic_DNA"/>
</dbReference>
<dbReference type="Proteomes" id="UP000236752">
    <property type="component" value="Unassembled WGS sequence"/>
</dbReference>
<dbReference type="AlphaFoldDB" id="A0A1H5YQH4"/>
<keyword evidence="2" id="KW-0489">Methyltransferase</keyword>
<reference evidence="2 3" key="1">
    <citation type="submission" date="2016-10" db="EMBL/GenBank/DDBJ databases">
        <authorList>
            <person name="de Groot N.N."/>
        </authorList>
    </citation>
    <scope>NUCLEOTIDE SEQUENCE [LARGE SCALE GENOMIC DNA]</scope>
    <source>
        <strain evidence="2 3">DSM 26915</strain>
    </source>
</reference>
<dbReference type="RefSeq" id="WP_103910543.1">
    <property type="nucleotide sequence ID" value="NZ_FNUZ01000003.1"/>
</dbReference>
<accession>A0A1H5YQH4</accession>
<keyword evidence="2" id="KW-0808">Transferase</keyword>
<dbReference type="PANTHER" id="PTHR43591:SF24">
    <property type="entry name" value="2-METHOXY-6-POLYPRENYL-1,4-BENZOQUINOL METHYLASE, MITOCHONDRIAL"/>
    <property type="match status" value="1"/>
</dbReference>
<dbReference type="PANTHER" id="PTHR43591">
    <property type="entry name" value="METHYLTRANSFERASE"/>
    <property type="match status" value="1"/>
</dbReference>